<evidence type="ECO:0000259" key="5">
    <source>
        <dbReference type="PROSITE" id="PS51037"/>
    </source>
</evidence>
<evidence type="ECO:0000313" key="7">
    <source>
        <dbReference type="Proteomes" id="UP001153737"/>
    </source>
</evidence>
<dbReference type="CDD" id="cd16907">
    <property type="entry name" value="YEATS_YEATS2_like"/>
    <property type="match status" value="1"/>
</dbReference>
<dbReference type="InterPro" id="IPR055127">
    <property type="entry name" value="YEATS2_3HBD"/>
</dbReference>
<keyword evidence="1 2" id="KW-0539">Nucleus</keyword>
<dbReference type="PANTHER" id="PTHR23195">
    <property type="entry name" value="YEATS DOMAIN"/>
    <property type="match status" value="1"/>
</dbReference>
<feature type="coiled-coil region" evidence="3">
    <location>
        <begin position="18"/>
        <end position="72"/>
    </location>
</feature>
<dbReference type="OrthoDB" id="1741717at2759"/>
<dbReference type="GO" id="GO:0005634">
    <property type="term" value="C:nucleus"/>
    <property type="evidence" value="ECO:0007669"/>
    <property type="project" value="UniProtKB-SubCell"/>
</dbReference>
<gene>
    <name evidence="6" type="ORF">PHAECO_LOCUS10179</name>
</gene>
<feature type="region of interest" description="Disordered" evidence="4">
    <location>
        <begin position="140"/>
        <end position="172"/>
    </location>
</feature>
<dbReference type="Pfam" id="PF22951">
    <property type="entry name" value="3HBD"/>
    <property type="match status" value="1"/>
</dbReference>
<feature type="domain" description="YEATS" evidence="5">
    <location>
        <begin position="172"/>
        <end position="338"/>
    </location>
</feature>
<evidence type="ECO:0000256" key="2">
    <source>
        <dbReference type="PROSITE-ProRule" id="PRU00376"/>
    </source>
</evidence>
<reference evidence="6" key="1">
    <citation type="submission" date="2022-01" db="EMBL/GenBank/DDBJ databases">
        <authorList>
            <person name="King R."/>
        </authorList>
    </citation>
    <scope>NUCLEOTIDE SEQUENCE</scope>
</reference>
<dbReference type="Proteomes" id="UP001153737">
    <property type="component" value="Chromosome 6"/>
</dbReference>
<evidence type="ECO:0000256" key="4">
    <source>
        <dbReference type="SAM" id="MobiDB-lite"/>
    </source>
</evidence>
<evidence type="ECO:0000256" key="1">
    <source>
        <dbReference type="ARBA" id="ARBA00023242"/>
    </source>
</evidence>
<feature type="compositionally biased region" description="Polar residues" evidence="4">
    <location>
        <begin position="159"/>
        <end position="172"/>
    </location>
</feature>
<evidence type="ECO:0000313" key="6">
    <source>
        <dbReference type="EMBL" id="CAH1173603.1"/>
    </source>
</evidence>
<dbReference type="GO" id="GO:0006355">
    <property type="term" value="P:regulation of DNA-templated transcription"/>
    <property type="evidence" value="ECO:0007669"/>
    <property type="project" value="InterPro"/>
</dbReference>
<keyword evidence="3" id="KW-0175">Coiled coil</keyword>
<feature type="compositionally biased region" description="Polar residues" evidence="4">
    <location>
        <begin position="485"/>
        <end position="494"/>
    </location>
</feature>
<comment type="subcellular location">
    <subcellularLocation>
        <location evidence="2">Nucleus</location>
    </subcellularLocation>
</comment>
<dbReference type="AlphaFoldDB" id="A0A9P0DNR5"/>
<accession>A0A9P0DNR5</accession>
<keyword evidence="7" id="KW-1185">Reference proteome</keyword>
<dbReference type="InterPro" id="IPR055129">
    <property type="entry name" value="YEATS_dom"/>
</dbReference>
<dbReference type="Pfam" id="PF03366">
    <property type="entry name" value="YEATS"/>
    <property type="match status" value="1"/>
</dbReference>
<dbReference type="Gene3D" id="2.60.40.1970">
    <property type="entry name" value="YEATS domain"/>
    <property type="match status" value="1"/>
</dbReference>
<reference evidence="6" key="2">
    <citation type="submission" date="2022-10" db="EMBL/GenBank/DDBJ databases">
        <authorList>
            <consortium name="ENA_rothamsted_submissions"/>
            <consortium name="culmorum"/>
            <person name="King R."/>
        </authorList>
    </citation>
    <scope>NUCLEOTIDE SEQUENCE</scope>
</reference>
<name>A0A9P0DNR5_PHACE</name>
<dbReference type="InterPro" id="IPR038704">
    <property type="entry name" value="YEAST_sf"/>
</dbReference>
<proteinExistence type="predicted"/>
<feature type="region of interest" description="Disordered" evidence="4">
    <location>
        <begin position="485"/>
        <end position="515"/>
    </location>
</feature>
<dbReference type="PROSITE" id="PS51037">
    <property type="entry name" value="YEATS"/>
    <property type="match status" value="1"/>
</dbReference>
<organism evidence="6 7">
    <name type="scientific">Phaedon cochleariae</name>
    <name type="common">Mustard beetle</name>
    <dbReference type="NCBI Taxonomy" id="80249"/>
    <lineage>
        <taxon>Eukaryota</taxon>
        <taxon>Metazoa</taxon>
        <taxon>Ecdysozoa</taxon>
        <taxon>Arthropoda</taxon>
        <taxon>Hexapoda</taxon>
        <taxon>Insecta</taxon>
        <taxon>Pterygota</taxon>
        <taxon>Neoptera</taxon>
        <taxon>Endopterygota</taxon>
        <taxon>Coleoptera</taxon>
        <taxon>Polyphaga</taxon>
        <taxon>Cucujiformia</taxon>
        <taxon>Chrysomeloidea</taxon>
        <taxon>Chrysomelidae</taxon>
        <taxon>Chrysomelinae</taxon>
        <taxon>Chrysomelini</taxon>
        <taxon>Phaedon</taxon>
    </lineage>
</organism>
<evidence type="ECO:0000256" key="3">
    <source>
        <dbReference type="SAM" id="Coils"/>
    </source>
</evidence>
<feature type="compositionally biased region" description="Basic and acidic residues" evidence="4">
    <location>
        <begin position="148"/>
        <end position="158"/>
    </location>
</feature>
<feature type="region of interest" description="Disordered" evidence="4">
    <location>
        <begin position="304"/>
        <end position="331"/>
    </location>
</feature>
<dbReference type="InterPro" id="IPR005033">
    <property type="entry name" value="YEATS"/>
</dbReference>
<protein>
    <recommendedName>
        <fullName evidence="5">YEATS domain-containing protein</fullName>
    </recommendedName>
</protein>
<dbReference type="EMBL" id="OU896712">
    <property type="protein sequence ID" value="CAH1173603.1"/>
    <property type="molecule type" value="Genomic_DNA"/>
</dbReference>
<sequence length="796" mass="91278">MAQKDENKIEIDPEYIRHNRALRKAEEKEKEENKVTSEKVSKIVSEIFDGELAARQKQLEEIEDKVTKAQKLLHLVRYVLITSYYNKKNLEVKTTEESISKGFDNQNRIHPALKKLLGTNSGLGVFTSGKRRIASKNCDISEPATSQDTKKLKLDRAESSGTQSVDSNQNCLRNRKRKQHRLVIGNISKWMPSSEDDNTTHKWMMYVRGGKDQPEISHIIEKVVFYLHPSYRPHDVIEVSESPFHLTRRGWGEFPLRVQIFFKCPLNKPISIVHNLKLDKTYTGRQTLGNETIVDVYLHDNSPLKPHTISRPPESPSNPLPISEPEETERNDYYVPPPVLQATNNILEKTALSDTKIEADLLIFNYDQPAESPDLNSFSDSGIARSDSTPTNSDFVTTLSDSAFGHSDTASVSYEHDYCQDNDIIEEIFVDNGIEVQDDGFLDYLHFEHSYSLPGDWESSSDKHFKADGMSGDCIFNLKDPVSNETMTSNGSNDKNNHENKPTTNGHSEPESHLETDTKLLVRNSKYKVMLPENKFKCVGEAMPYLLRRLPLWHESAQLEEFKMIYPFMATSRQEFDSWNIGKRLNSEWNRARELKKLLHETFPTLKKWSTKACLMYARSHGYHFSLRNLGNFFRKDSAELRLINTCFVANSQKDGIRAERQDKVDVNVNVDIMSEEEKITAQQYPRVDMSDPALKHHCTFVKESALDCGIVLKPEELVEGVVVNGAERMILEAVKCFAESLVRRANHHAVCAAKESSENNCDITKQEIEMALKDRPEFQTIRDFQLKKREIDFFS</sequence>